<dbReference type="EMBL" id="CAJVCH010288486">
    <property type="protein sequence ID" value="CAG7785069.1"/>
    <property type="molecule type" value="Genomic_DNA"/>
</dbReference>
<accession>A0A8J2PFU7</accession>
<evidence type="ECO:0000313" key="1">
    <source>
        <dbReference type="EMBL" id="CAG7785069.1"/>
    </source>
</evidence>
<sequence length="329" mass="38058">MPVTKSNDDRSDPSNWGKEQRFNNRTLVDNWYEERRMYHQLCSRCTGHSVYKTEYLPHCKEDYMQETCLPPKKYQAIATADGEGWKLLRNTEDYCDYLSNYTTTYDLVHNWDIRRAGCKPKPKRRWKPVRDNLWFPEQDFAVPFGNLTQYGFRKAPVLPPVPNDWKTYDMATEYTDRFSPHKYPESFTLCRYSPPKYVIREMEEYILADKPGKCSCASCRLDPVANNACCRALYLQNPKRFSNKCVVSNLKEHPGRQTLVATLTEPYPQLKRPPHPYPFYSAPDFNGPHSCQTPVACAVGKMAQGIAQCQVAQDLAQSKKAQSVAQCVS</sequence>
<reference evidence="1" key="1">
    <citation type="submission" date="2021-06" db="EMBL/GenBank/DDBJ databases">
        <authorList>
            <person name="Hodson N. C."/>
            <person name="Mongue J. A."/>
            <person name="Jaron S. K."/>
        </authorList>
    </citation>
    <scope>NUCLEOTIDE SEQUENCE</scope>
</reference>
<gene>
    <name evidence="1" type="ORF">AFUS01_LOCUS23719</name>
</gene>
<dbReference type="InterPro" id="IPR054709">
    <property type="entry name" value="CFAP107"/>
</dbReference>
<organism evidence="1 2">
    <name type="scientific">Allacma fusca</name>
    <dbReference type="NCBI Taxonomy" id="39272"/>
    <lineage>
        <taxon>Eukaryota</taxon>
        <taxon>Metazoa</taxon>
        <taxon>Ecdysozoa</taxon>
        <taxon>Arthropoda</taxon>
        <taxon>Hexapoda</taxon>
        <taxon>Collembola</taxon>
        <taxon>Symphypleona</taxon>
        <taxon>Sminthuridae</taxon>
        <taxon>Allacma</taxon>
    </lineage>
</organism>
<comment type="caution">
    <text evidence="1">The sequence shown here is derived from an EMBL/GenBank/DDBJ whole genome shotgun (WGS) entry which is preliminary data.</text>
</comment>
<keyword evidence="2" id="KW-1185">Reference proteome</keyword>
<name>A0A8J2PFU7_9HEXA</name>
<dbReference type="Pfam" id="PF22595">
    <property type="entry name" value="CFAP107"/>
    <property type="match status" value="1"/>
</dbReference>
<protein>
    <submittedName>
        <fullName evidence="1">Uncharacterized protein</fullName>
    </submittedName>
</protein>
<dbReference type="AlphaFoldDB" id="A0A8J2PFU7"/>
<dbReference type="GO" id="GO:0030317">
    <property type="term" value="P:flagellated sperm motility"/>
    <property type="evidence" value="ECO:0007669"/>
    <property type="project" value="InterPro"/>
</dbReference>
<evidence type="ECO:0000313" key="2">
    <source>
        <dbReference type="Proteomes" id="UP000708208"/>
    </source>
</evidence>
<dbReference type="Proteomes" id="UP000708208">
    <property type="component" value="Unassembled WGS sequence"/>
</dbReference>
<dbReference type="OrthoDB" id="8185227at2759"/>
<proteinExistence type="predicted"/>